<feature type="coiled-coil region" evidence="4">
    <location>
        <begin position="1352"/>
        <end position="1386"/>
    </location>
</feature>
<feature type="coiled-coil region" evidence="4">
    <location>
        <begin position="768"/>
        <end position="799"/>
    </location>
</feature>
<sequence>MSERNIRVRIETISELPDVAEQYQQLVKLQKDYTQTVERSADQIVGAHKEEGKAIRDVSDELKKQQSEYDRQTAAVKSELNEQTGAVKREASEQTTAVKKEASEQTAAVRAELVKQTTAVKTELNQQTDTVRTELNQQTGILKTELNEQTAAVKRENSEQVTAIRGISDDLKAQRKQQTADLKTELGQQTTAIRSELNEQTAAVKSENLERKAELDRQTAVQKAELNQQTAQFKTELNQQTATHKAELNQQTAQQKAELNQQTAIVKAEAVQQTAVIKAEQDRQTASLNAELDKQTAAYKAELAKQVATVKEEERRKTLAVKAELDEQSRNYQGFGGELKNLASIIAATFAFDQIKQFGMEVIDAKTKIDSMKIALDQLLGSKRVSNEIYAQLVDLAKTTPFEMKDIVDQTVKLKAYGIATNDLLPTITALGNMASVVGVEKLPQLTLAYGQVATKGRLMGDEMRQFTEAGIPMYDLLAKAMEKPKEEVIKLAAAHEISFADIRKAVLDSSQVGGQYYNLMALQSKTLGGEVSNLADKFFLAKAKIGDFFEDEIRGGIRILADMTEGFLGSESAIRRTMTIITSAVTAFVSLRVATSAGAAASAAMTLAQEAGTFAMGTYNLALITVKGTTEGFTDAQIASAAAARSTWAALAANPIGAIIAVVGLATSAYLAWKAAHTDITEAMSDGEVAIVKERTELNALVTAAMNAKQGTEQRTQAITLLMQKYPDYFAGLNAEKVSNNELSSILTRVNASYMDRINLAREAYRVDKLAEEQKKLLEEQEQLIEKIRKNAPELYAEVGGNVDKLVEKFRTSAVAVRQGDGSDSWTNLIDTAIFGNKPAQKLVETQAALEKNQKQIDEHTKVVVGLNQKSKDAQIATENARWTAVSANLKTGTDEYEAALKKHNDTLAELQGKAQTVEYTSAVNHDTKKKEQAKLTSSELQAILARQNTDTMEAQLKALKEQEDVDIQAANKAAANKTDAARRILAIEAEYAEKRKQVVAQAIIDSTYNYEDQIKAAQVTTDALLATDKKAAEERKKNATDAAQKINEAEQQIQTSHKETAQIVRETAEIQKQSRLEVLNGLVQMISQGSELGGILAATTVKAIQDIDLISGKAREASAYRLANAQYELESLRKNFDQSNEEVQVKIADAQKNVASAQKNMAEVNAMSAASMTSLISMGAELISAVQQQLTELAVETGKAISESIVRTRDTMVDVYETLMQLNQQTLETELENYRDNYQKREEIINAFYERQKELSKGKDLIDAQLTYAAQVVDINTATGEKLSEIWDFKKGAFGINFGISLLKMLAAWKQNQSEQEAASEQRAAREQQIVIAQTELAIEQAKRLRDEKIAALQEELDAFIASKDAEQAKLEETLAAEKAANEQFYSDKELRLQADEQYRAQLLAQGEAREVAALQAAMGRELARASSAEERTRIVNAFEQLIAEVHAKYQNAIGDKTKEISLANTEAKAQEADKTKQLETSTTEQIKALKDQIAAKEAATTQQMKQAQADYANFVNAANRQIFEATKQMKIAELRAEIAILRGKRNLFNRGKIDSAIDDLNAAIGDIESISFDSGGVSAGGSGGSSGGGNTVTPATPEQIKSEYDAKKAEQATAYQQIYNAGEEINALNDPNGSDMPRRQFLENFIQQQQQILSQLSQQLGQLEQKMRELGIPFKDGTDYVRGEGFPDGIDTVMARLTKGERVLTVDQNRALSGISNEELVSRMQSYEAMAARFPQLISPESYRIPDTTIRLPEGIVSALGQPTLDLSPLREDLRSVAEALARQKQLTVSIDKNGFVLSETGTQSTTTYHQNLMNR</sequence>
<dbReference type="GO" id="GO:0005737">
    <property type="term" value="C:cytoplasm"/>
    <property type="evidence" value="ECO:0007669"/>
    <property type="project" value="GOC"/>
</dbReference>
<dbReference type="InterPro" id="IPR013491">
    <property type="entry name" value="Tape_meas_N"/>
</dbReference>
<proteinExistence type="predicted"/>
<comment type="subcellular location">
    <subcellularLocation>
        <location evidence="1">Golgi apparatus</location>
    </subcellularLocation>
</comment>
<dbReference type="PANTHER" id="PTHR18921">
    <property type="entry name" value="MYOSIN HEAVY CHAIN - RELATED"/>
    <property type="match status" value="1"/>
</dbReference>
<gene>
    <name evidence="6" type="ORF">BLX24_27885</name>
</gene>
<protein>
    <recommendedName>
        <fullName evidence="8">Phage tail tape measure protein</fullName>
    </recommendedName>
</protein>
<dbReference type="GO" id="GO:0006888">
    <property type="term" value="P:endoplasmic reticulum to Golgi vesicle-mediated transport"/>
    <property type="evidence" value="ECO:0007669"/>
    <property type="project" value="TreeGrafter"/>
</dbReference>
<dbReference type="Gene3D" id="1.20.120.20">
    <property type="entry name" value="Apolipoprotein"/>
    <property type="match status" value="1"/>
</dbReference>
<dbReference type="NCBIfam" id="TIGR02675">
    <property type="entry name" value="tape_meas_nterm"/>
    <property type="match status" value="1"/>
</dbReference>
<name>A0A1S2VB31_9BACT</name>
<dbReference type="GO" id="GO:0007030">
    <property type="term" value="P:Golgi organization"/>
    <property type="evidence" value="ECO:0007669"/>
    <property type="project" value="TreeGrafter"/>
</dbReference>
<organism evidence="6 7">
    <name type="scientific">Arsenicibacter rosenii</name>
    <dbReference type="NCBI Taxonomy" id="1750698"/>
    <lineage>
        <taxon>Bacteria</taxon>
        <taxon>Pseudomonadati</taxon>
        <taxon>Bacteroidota</taxon>
        <taxon>Cytophagia</taxon>
        <taxon>Cytophagales</taxon>
        <taxon>Spirosomataceae</taxon>
        <taxon>Arsenicibacter</taxon>
    </lineage>
</organism>
<feature type="coiled-coil region" evidence="4">
    <location>
        <begin position="1124"/>
        <end position="1169"/>
    </location>
</feature>
<dbReference type="EMBL" id="MORL01000033">
    <property type="protein sequence ID" value="OIN55879.1"/>
    <property type="molecule type" value="Genomic_DNA"/>
</dbReference>
<evidence type="ECO:0000313" key="7">
    <source>
        <dbReference type="Proteomes" id="UP000181790"/>
    </source>
</evidence>
<feature type="compositionally biased region" description="Basic and acidic residues" evidence="5">
    <location>
        <begin position="87"/>
        <end position="100"/>
    </location>
</feature>
<accession>A0A1S2VB31</accession>
<feature type="coiled-coil region" evidence="4">
    <location>
        <begin position="223"/>
        <end position="265"/>
    </location>
</feature>
<comment type="caution">
    <text evidence="6">The sequence shown here is derived from an EMBL/GenBank/DDBJ whole genome shotgun (WGS) entry which is preliminary data.</text>
</comment>
<dbReference type="Proteomes" id="UP000181790">
    <property type="component" value="Unassembled WGS sequence"/>
</dbReference>
<keyword evidence="2" id="KW-0333">Golgi apparatus</keyword>
<keyword evidence="3 4" id="KW-0175">Coiled coil</keyword>
<evidence type="ECO:0000313" key="6">
    <source>
        <dbReference type="EMBL" id="OIN55879.1"/>
    </source>
</evidence>
<dbReference type="RefSeq" id="WP_071506526.1">
    <property type="nucleotide sequence ID" value="NZ_MORL01000033.1"/>
</dbReference>
<evidence type="ECO:0008006" key="8">
    <source>
        <dbReference type="Google" id="ProtNLM"/>
    </source>
</evidence>
<evidence type="ECO:0000256" key="5">
    <source>
        <dbReference type="SAM" id="MobiDB-lite"/>
    </source>
</evidence>
<dbReference type="OrthoDB" id="900244at2"/>
<reference evidence="6 7" key="1">
    <citation type="submission" date="2016-10" db="EMBL/GenBank/DDBJ databases">
        <title>Arsenicibacter rosenii gen. nov., sp. nov., an efficient arsenic-methylating bacterium isolated from an arsenic-contaminated paddy soil.</title>
        <authorList>
            <person name="Huang K."/>
        </authorList>
    </citation>
    <scope>NUCLEOTIDE SEQUENCE [LARGE SCALE GENOMIC DNA]</scope>
    <source>
        <strain evidence="6 7">SM-1</strain>
    </source>
</reference>
<evidence type="ECO:0000256" key="3">
    <source>
        <dbReference type="ARBA" id="ARBA00023054"/>
    </source>
</evidence>
<evidence type="ECO:0000256" key="2">
    <source>
        <dbReference type="ARBA" id="ARBA00023034"/>
    </source>
</evidence>
<dbReference type="GO" id="GO:0031267">
    <property type="term" value="F:small GTPase binding"/>
    <property type="evidence" value="ECO:0007669"/>
    <property type="project" value="TreeGrafter"/>
</dbReference>
<feature type="coiled-coil region" evidence="4">
    <location>
        <begin position="1031"/>
        <end position="1068"/>
    </location>
</feature>
<dbReference type="PANTHER" id="PTHR18921:SF2">
    <property type="entry name" value="THYROID RECEPTOR-INTERACTING PROTEIN 11"/>
    <property type="match status" value="1"/>
</dbReference>
<evidence type="ECO:0000256" key="4">
    <source>
        <dbReference type="SAM" id="Coils"/>
    </source>
</evidence>
<feature type="region of interest" description="Disordered" evidence="5">
    <location>
        <begin position="81"/>
        <end position="100"/>
    </location>
</feature>
<keyword evidence="7" id="KW-1185">Reference proteome</keyword>
<evidence type="ECO:0000256" key="1">
    <source>
        <dbReference type="ARBA" id="ARBA00004555"/>
    </source>
</evidence>